<accession>A0ABX6DLQ3</accession>
<geneLocation type="plasmid" evidence="1 3">
    <name>unnamed</name>
</geneLocation>
<organism evidence="1 3">
    <name type="scientific">Lysinibacillus pakistanensis</name>
    <dbReference type="NCBI Taxonomy" id="759811"/>
    <lineage>
        <taxon>Bacteria</taxon>
        <taxon>Bacillati</taxon>
        <taxon>Bacillota</taxon>
        <taxon>Bacilli</taxon>
        <taxon>Bacillales</taxon>
        <taxon>Bacillaceae</taxon>
        <taxon>Lysinibacillus</taxon>
    </lineage>
</organism>
<keyword evidence="1" id="KW-0614">Plasmid</keyword>
<dbReference type="RefSeq" id="WP_369595985.1">
    <property type="nucleotide sequence ID" value="NZ_CP045836.1"/>
</dbReference>
<name>A0ABX6DLQ3_9BACI</name>
<dbReference type="Proteomes" id="UP000373269">
    <property type="component" value="Plasmid unnamed"/>
</dbReference>
<dbReference type="EMBL" id="CP045836">
    <property type="protein sequence ID" value="QGG54089.1"/>
    <property type="molecule type" value="Genomic_DNA"/>
</dbReference>
<evidence type="ECO:0000313" key="2">
    <source>
        <dbReference type="EMBL" id="QGG54144.1"/>
    </source>
</evidence>
<gene>
    <name evidence="1" type="ORF">GDS87_24525</name>
    <name evidence="2" type="ORF">GDS87_24810</name>
</gene>
<evidence type="ECO:0000313" key="1">
    <source>
        <dbReference type="EMBL" id="QGG54089.1"/>
    </source>
</evidence>
<sequence>MNWKYEDIAKYFYMTSREAQSNAEKAALLYDLKHSREGRVGRVVEACEDLVTREGLKEHRNHVQEVAKRLDKR</sequence>
<keyword evidence="3" id="KW-1185">Reference proteome</keyword>
<protein>
    <submittedName>
        <fullName evidence="1">Uncharacterized protein</fullName>
    </submittedName>
</protein>
<dbReference type="EMBL" id="CP045836">
    <property type="protein sequence ID" value="QGG54144.1"/>
    <property type="molecule type" value="Genomic_DNA"/>
</dbReference>
<proteinExistence type="predicted"/>
<evidence type="ECO:0000313" key="3">
    <source>
        <dbReference type="Proteomes" id="UP000373269"/>
    </source>
</evidence>
<reference evidence="1 3" key="1">
    <citation type="submission" date="2019-11" db="EMBL/GenBank/DDBJ databases">
        <title>Whole Genome Sequencing and Comparative Genomic Analyses of Lysinibacillus pakistanensis LZH-9, a Halotolerant Strain with Excellent COD Removal Capability.</title>
        <authorList>
            <person name="Zhou H."/>
        </authorList>
    </citation>
    <scope>NUCLEOTIDE SEQUENCE [LARGE SCALE GENOMIC DNA]</scope>
    <source>
        <strain evidence="1 3">LZH-9</strain>
        <plasmid evidence="1 3">unnamed</plasmid>
    </source>
</reference>